<dbReference type="EMBL" id="BT077097">
    <property type="protein sequence ID" value="ACO11521.1"/>
    <property type="molecule type" value="mRNA"/>
</dbReference>
<organism evidence="11">
    <name type="scientific">Caligus rogercresseyi</name>
    <name type="common">Sea louse</name>
    <dbReference type="NCBI Taxonomy" id="217165"/>
    <lineage>
        <taxon>Eukaryota</taxon>
        <taxon>Metazoa</taxon>
        <taxon>Ecdysozoa</taxon>
        <taxon>Arthropoda</taxon>
        <taxon>Crustacea</taxon>
        <taxon>Multicrustacea</taxon>
        <taxon>Hexanauplia</taxon>
        <taxon>Copepoda</taxon>
        <taxon>Siphonostomatoida</taxon>
        <taxon>Caligidae</taxon>
        <taxon>Caligus</taxon>
    </lineage>
</organism>
<evidence type="ECO:0000256" key="6">
    <source>
        <dbReference type="ARBA" id="ARBA00023002"/>
    </source>
</evidence>
<comment type="cofactor">
    <cofactor evidence="3">
        <name>heme b</name>
        <dbReference type="ChEBI" id="CHEBI:60344"/>
    </cofactor>
</comment>
<name>C1BR68_CALRO</name>
<dbReference type="PRINTS" id="PR00461">
    <property type="entry name" value="PLPEROXIDASE"/>
</dbReference>
<evidence type="ECO:0000256" key="7">
    <source>
        <dbReference type="ARBA" id="ARBA00023004"/>
    </source>
</evidence>
<evidence type="ECO:0000256" key="4">
    <source>
        <dbReference type="ARBA" id="ARBA00022559"/>
    </source>
</evidence>
<dbReference type="GO" id="GO:0034599">
    <property type="term" value="P:cellular response to oxidative stress"/>
    <property type="evidence" value="ECO:0007669"/>
    <property type="project" value="InterPro"/>
</dbReference>
<dbReference type="PROSITE" id="PS50873">
    <property type="entry name" value="PEROXIDASE_4"/>
    <property type="match status" value="1"/>
</dbReference>
<dbReference type="Gene3D" id="1.10.520.10">
    <property type="match status" value="1"/>
</dbReference>
<sequence length="343" mass="38907">MKAILSIILLFVVNLVSGLTWWDYFRAKYRIRAFIASQTTSVPEPHLKLIPGLVRLVFHDCSGKNCDGCINKTHPFNGRVFPVVEALEPLYNYKDISGFSIKNVMSRADFWAFGSIEATKLAIQLNNQRCKFKGCKTPIMYLPFKFGRKDCPTSPYYTTDITPELPPAFLDNRATLRFFRKNFGFNAEETTAIMGGHSIGFTANATRIPGTWEVGNVDGFSNQYFKNIINKNLNWNQATTLTDTGEKRFRWIGNGDAFGLQTDINLVRDITVNTTTGESSPYNTSPKSPTYKYVERLTHQLYFSYLYSKTFMKMISLGGNELKRPTLFNFNGLSNKNVSSIVP</sequence>
<evidence type="ECO:0000259" key="10">
    <source>
        <dbReference type="PROSITE" id="PS50873"/>
    </source>
</evidence>
<dbReference type="InterPro" id="IPR010255">
    <property type="entry name" value="Haem_peroxidase_sf"/>
</dbReference>
<reference evidence="11" key="1">
    <citation type="submission" date="2009-03" db="EMBL/GenBank/DDBJ databases">
        <title>Caligus rogercresseyi ESTs and full-length cDNAs.</title>
        <authorList>
            <person name="Yasuike M."/>
            <person name="von Schalburg K."/>
            <person name="Cooper G."/>
            <person name="Leong J."/>
            <person name="Jones S.R.M."/>
            <person name="Koop B.F."/>
        </authorList>
    </citation>
    <scope>NUCLEOTIDE SEQUENCE</scope>
    <source>
        <tissue evidence="11">Whole tissue</tissue>
    </source>
</reference>
<dbReference type="Pfam" id="PF00141">
    <property type="entry name" value="peroxidase"/>
    <property type="match status" value="1"/>
</dbReference>
<gene>
    <name evidence="11" type="primary">APX1</name>
</gene>
<dbReference type="PANTHER" id="PTHR31356">
    <property type="entry name" value="THYLAKOID LUMENAL 29 KDA PROTEIN, CHLOROPLASTIC-RELATED"/>
    <property type="match status" value="1"/>
</dbReference>
<proteinExistence type="evidence at transcript level"/>
<evidence type="ECO:0000313" key="11">
    <source>
        <dbReference type="EMBL" id="ACO11521.1"/>
    </source>
</evidence>
<dbReference type="GO" id="GO:0000302">
    <property type="term" value="P:response to reactive oxygen species"/>
    <property type="evidence" value="ECO:0007669"/>
    <property type="project" value="TreeGrafter"/>
</dbReference>
<dbReference type="PRINTS" id="PR00458">
    <property type="entry name" value="PEROXIDASE"/>
</dbReference>
<keyword evidence="5" id="KW-0479">Metal-binding</keyword>
<dbReference type="GO" id="GO:0042744">
    <property type="term" value="P:hydrogen peroxide catabolic process"/>
    <property type="evidence" value="ECO:0007669"/>
    <property type="project" value="TreeGrafter"/>
</dbReference>
<dbReference type="GO" id="GO:0020037">
    <property type="term" value="F:heme binding"/>
    <property type="evidence" value="ECO:0007669"/>
    <property type="project" value="InterPro"/>
</dbReference>
<feature type="signal peptide" evidence="9">
    <location>
        <begin position="1"/>
        <end position="18"/>
    </location>
</feature>
<dbReference type="GO" id="GO:0046872">
    <property type="term" value="F:metal ion binding"/>
    <property type="evidence" value="ECO:0007669"/>
    <property type="project" value="UniProtKB-KW"/>
</dbReference>
<evidence type="ECO:0000256" key="2">
    <source>
        <dbReference type="ARBA" id="ARBA00001913"/>
    </source>
</evidence>
<dbReference type="PeroxiBase" id="7151">
    <property type="entry name" value="CaroNAnPrx02"/>
</dbReference>
<dbReference type="InterPro" id="IPR019793">
    <property type="entry name" value="Peroxidases_heam-ligand_BS"/>
</dbReference>
<evidence type="ECO:0000256" key="8">
    <source>
        <dbReference type="RuleBase" id="RU004241"/>
    </source>
</evidence>
<comment type="similarity">
    <text evidence="8">Belongs to the peroxidase family.</text>
</comment>
<evidence type="ECO:0000256" key="9">
    <source>
        <dbReference type="SAM" id="SignalP"/>
    </source>
</evidence>
<dbReference type="SUPFAM" id="SSF48113">
    <property type="entry name" value="Heme-dependent peroxidases"/>
    <property type="match status" value="1"/>
</dbReference>
<protein>
    <submittedName>
        <fullName evidence="11">Ascorbate peroxidase</fullName>
    </submittedName>
</protein>
<keyword evidence="4 11" id="KW-0575">Peroxidase</keyword>
<dbReference type="InterPro" id="IPR044831">
    <property type="entry name" value="Ccp1-like"/>
</dbReference>
<dbReference type="GO" id="GO:0140825">
    <property type="term" value="F:lactoperoxidase activity"/>
    <property type="evidence" value="ECO:0007669"/>
    <property type="project" value="UniProtKB-EC"/>
</dbReference>
<dbReference type="InterPro" id="IPR002016">
    <property type="entry name" value="Haem_peroxidase"/>
</dbReference>
<dbReference type="Gene3D" id="1.10.420.10">
    <property type="entry name" value="Peroxidase, domain 2"/>
    <property type="match status" value="1"/>
</dbReference>
<keyword evidence="7" id="KW-0408">Iron</keyword>
<dbReference type="InterPro" id="IPR000823">
    <property type="entry name" value="Peroxidase_pln"/>
</dbReference>
<dbReference type="AlphaFoldDB" id="C1BR68"/>
<evidence type="ECO:0000256" key="5">
    <source>
        <dbReference type="ARBA" id="ARBA00022723"/>
    </source>
</evidence>
<keyword evidence="6" id="KW-0560">Oxidoreductase</keyword>
<dbReference type="CDD" id="cd00314">
    <property type="entry name" value="plant_peroxidase_like"/>
    <property type="match status" value="1"/>
</dbReference>
<comment type="cofactor">
    <cofactor evidence="2">
        <name>Ca(2+)</name>
        <dbReference type="ChEBI" id="CHEBI:29108"/>
    </cofactor>
</comment>
<feature type="domain" description="Plant heme peroxidase family profile" evidence="10">
    <location>
        <begin position="48"/>
        <end position="202"/>
    </location>
</feature>
<feature type="chain" id="PRO_5002907647" evidence="9">
    <location>
        <begin position="19"/>
        <end position="343"/>
    </location>
</feature>
<dbReference type="PROSITE" id="PS00435">
    <property type="entry name" value="PEROXIDASE_1"/>
    <property type="match status" value="1"/>
</dbReference>
<evidence type="ECO:0000256" key="3">
    <source>
        <dbReference type="ARBA" id="ARBA00001970"/>
    </source>
</evidence>
<comment type="catalytic activity">
    <reaction evidence="1">
        <text>2 a phenolic donor + H2O2 = 2 a phenolic radical donor + 2 H2O</text>
        <dbReference type="Rhea" id="RHEA:56136"/>
        <dbReference type="ChEBI" id="CHEBI:15377"/>
        <dbReference type="ChEBI" id="CHEBI:16240"/>
        <dbReference type="ChEBI" id="CHEBI:139520"/>
        <dbReference type="ChEBI" id="CHEBI:139521"/>
        <dbReference type="EC" id="1.11.1.7"/>
    </reaction>
</comment>
<keyword evidence="9" id="KW-0732">Signal</keyword>
<accession>C1BR68</accession>
<dbReference type="PANTHER" id="PTHR31356:SF66">
    <property type="entry name" value="CATALASE-PEROXIDASE"/>
    <property type="match status" value="1"/>
</dbReference>
<evidence type="ECO:0000256" key="1">
    <source>
        <dbReference type="ARBA" id="ARBA00000189"/>
    </source>
</evidence>